<proteinExistence type="predicted"/>
<comment type="caution">
    <text evidence="2">The sequence shown here is derived from an EMBL/GenBank/DDBJ whole genome shotgun (WGS) entry which is preliminary data.</text>
</comment>
<feature type="chain" id="PRO_5046031151" evidence="1">
    <location>
        <begin position="20"/>
        <end position="134"/>
    </location>
</feature>
<reference evidence="2 3" key="1">
    <citation type="submission" date="2023-04" db="EMBL/GenBank/DDBJ databases">
        <title>Genome of Basidiobolus ranarum AG-B5.</title>
        <authorList>
            <person name="Stajich J.E."/>
            <person name="Carter-House D."/>
            <person name="Gryganskyi A."/>
        </authorList>
    </citation>
    <scope>NUCLEOTIDE SEQUENCE [LARGE SCALE GENOMIC DNA]</scope>
    <source>
        <strain evidence="2 3">AG-B5</strain>
    </source>
</reference>
<evidence type="ECO:0000313" key="2">
    <source>
        <dbReference type="EMBL" id="KAK9764928.1"/>
    </source>
</evidence>
<keyword evidence="1" id="KW-0732">Signal</keyword>
<accession>A0ABR2WTW6</accession>
<keyword evidence="3" id="KW-1185">Reference proteome</keyword>
<protein>
    <submittedName>
        <fullName evidence="2">Uncharacterized protein</fullName>
    </submittedName>
</protein>
<gene>
    <name evidence="2" type="ORF">K7432_007158</name>
</gene>
<feature type="signal peptide" evidence="1">
    <location>
        <begin position="1"/>
        <end position="19"/>
    </location>
</feature>
<dbReference type="EMBL" id="JASJQH010000342">
    <property type="protein sequence ID" value="KAK9764928.1"/>
    <property type="molecule type" value="Genomic_DNA"/>
</dbReference>
<name>A0ABR2WTW6_9FUNG</name>
<evidence type="ECO:0000256" key="1">
    <source>
        <dbReference type="SAM" id="SignalP"/>
    </source>
</evidence>
<organism evidence="2 3">
    <name type="scientific">Basidiobolus ranarum</name>
    <dbReference type="NCBI Taxonomy" id="34480"/>
    <lineage>
        <taxon>Eukaryota</taxon>
        <taxon>Fungi</taxon>
        <taxon>Fungi incertae sedis</taxon>
        <taxon>Zoopagomycota</taxon>
        <taxon>Entomophthoromycotina</taxon>
        <taxon>Basidiobolomycetes</taxon>
        <taxon>Basidiobolales</taxon>
        <taxon>Basidiobolaceae</taxon>
        <taxon>Basidiobolus</taxon>
    </lineage>
</organism>
<dbReference type="Proteomes" id="UP001479436">
    <property type="component" value="Unassembled WGS sequence"/>
</dbReference>
<evidence type="ECO:0000313" key="3">
    <source>
        <dbReference type="Proteomes" id="UP001479436"/>
    </source>
</evidence>
<sequence>MKFTVFALALISSTNSVFAADGCIGFAITSPKSCSKEFKLGAGTPQTIKWALGDSCVEKIVNVELVSKVESDGASSSRSIVLQNEAIPSKDGQTVVQLPKDFIPNVDHVFEVRGVTKDGQICKAESRKFTICEQ</sequence>